<dbReference type="PANTHER" id="PTHR43133">
    <property type="entry name" value="RNA POLYMERASE ECF-TYPE SIGMA FACTO"/>
    <property type="match status" value="1"/>
</dbReference>
<evidence type="ECO:0000259" key="5">
    <source>
        <dbReference type="Pfam" id="PF04542"/>
    </source>
</evidence>
<dbReference type="InterPro" id="IPR007627">
    <property type="entry name" value="RNA_pol_sigma70_r2"/>
</dbReference>
<sequence length="182" mass="21310">MEQISASDQKAFDLLFERYRNRLFVYLIKVTKSKETSEEIVLDVFLKIWQGRTLLSEVDNFEAFLFRIARNKALDFLRWAQKRPLVQMEIWSRIQDTPAAAQTDNRILLQHAEAAIHYAVKQLSPQRKAVFLLSREHGLTYEEIATRMHISPHTVRNHLAASLQFIRNHLSSNGEMLLSLLF</sequence>
<dbReference type="Gene3D" id="1.10.1740.10">
    <property type="match status" value="1"/>
</dbReference>
<organism evidence="7 8">
    <name type="scientific">Compostibacter hankyongensis</name>
    <dbReference type="NCBI Taxonomy" id="1007089"/>
    <lineage>
        <taxon>Bacteria</taxon>
        <taxon>Pseudomonadati</taxon>
        <taxon>Bacteroidota</taxon>
        <taxon>Chitinophagia</taxon>
        <taxon>Chitinophagales</taxon>
        <taxon>Chitinophagaceae</taxon>
        <taxon>Compostibacter</taxon>
    </lineage>
</organism>
<comment type="similarity">
    <text evidence="1">Belongs to the sigma-70 factor family. ECF subfamily.</text>
</comment>
<dbReference type="NCBIfam" id="TIGR02937">
    <property type="entry name" value="sigma70-ECF"/>
    <property type="match status" value="1"/>
</dbReference>
<feature type="domain" description="RNA polymerase sigma-70 region 2" evidence="5">
    <location>
        <begin position="15"/>
        <end position="81"/>
    </location>
</feature>
<dbReference type="InterPro" id="IPR013324">
    <property type="entry name" value="RNA_pol_sigma_r3/r4-like"/>
</dbReference>
<feature type="domain" description="RNA polymerase sigma factor 70 region 4 type 2" evidence="6">
    <location>
        <begin position="115"/>
        <end position="164"/>
    </location>
</feature>
<dbReference type="SUPFAM" id="SSF88659">
    <property type="entry name" value="Sigma3 and sigma4 domains of RNA polymerase sigma factors"/>
    <property type="match status" value="1"/>
</dbReference>
<name>A0ABP8G1N1_9BACT</name>
<proteinExistence type="inferred from homology"/>
<dbReference type="InterPro" id="IPR013325">
    <property type="entry name" value="RNA_pol_sigma_r2"/>
</dbReference>
<dbReference type="Pfam" id="PF04542">
    <property type="entry name" value="Sigma70_r2"/>
    <property type="match status" value="1"/>
</dbReference>
<dbReference type="SUPFAM" id="SSF88946">
    <property type="entry name" value="Sigma2 domain of RNA polymerase sigma factors"/>
    <property type="match status" value="1"/>
</dbReference>
<keyword evidence="3" id="KW-0731">Sigma factor</keyword>
<evidence type="ECO:0000256" key="3">
    <source>
        <dbReference type="ARBA" id="ARBA00023082"/>
    </source>
</evidence>
<accession>A0ABP8G1N1</accession>
<evidence type="ECO:0000313" key="8">
    <source>
        <dbReference type="Proteomes" id="UP001501207"/>
    </source>
</evidence>
<dbReference type="Pfam" id="PF08281">
    <property type="entry name" value="Sigma70_r4_2"/>
    <property type="match status" value="1"/>
</dbReference>
<reference evidence="8" key="1">
    <citation type="journal article" date="2019" name="Int. J. Syst. Evol. Microbiol.">
        <title>The Global Catalogue of Microorganisms (GCM) 10K type strain sequencing project: providing services to taxonomists for standard genome sequencing and annotation.</title>
        <authorList>
            <consortium name="The Broad Institute Genomics Platform"/>
            <consortium name="The Broad Institute Genome Sequencing Center for Infectious Disease"/>
            <person name="Wu L."/>
            <person name="Ma J."/>
        </authorList>
    </citation>
    <scope>NUCLEOTIDE SEQUENCE [LARGE SCALE GENOMIC DNA]</scope>
    <source>
        <strain evidence="8">JCM 17664</strain>
    </source>
</reference>
<evidence type="ECO:0000313" key="7">
    <source>
        <dbReference type="EMBL" id="GAA4315528.1"/>
    </source>
</evidence>
<dbReference type="EMBL" id="BAABFN010000007">
    <property type="protein sequence ID" value="GAA4315528.1"/>
    <property type="molecule type" value="Genomic_DNA"/>
</dbReference>
<dbReference type="InterPro" id="IPR039425">
    <property type="entry name" value="RNA_pol_sigma-70-like"/>
</dbReference>
<dbReference type="InterPro" id="IPR014284">
    <property type="entry name" value="RNA_pol_sigma-70_dom"/>
</dbReference>
<dbReference type="InterPro" id="IPR036388">
    <property type="entry name" value="WH-like_DNA-bd_sf"/>
</dbReference>
<dbReference type="Gene3D" id="1.10.10.10">
    <property type="entry name" value="Winged helix-like DNA-binding domain superfamily/Winged helix DNA-binding domain"/>
    <property type="match status" value="1"/>
</dbReference>
<evidence type="ECO:0000256" key="4">
    <source>
        <dbReference type="ARBA" id="ARBA00023163"/>
    </source>
</evidence>
<evidence type="ECO:0000259" key="6">
    <source>
        <dbReference type="Pfam" id="PF08281"/>
    </source>
</evidence>
<comment type="caution">
    <text evidence="7">The sequence shown here is derived from an EMBL/GenBank/DDBJ whole genome shotgun (WGS) entry which is preliminary data.</text>
</comment>
<evidence type="ECO:0000256" key="1">
    <source>
        <dbReference type="ARBA" id="ARBA00010641"/>
    </source>
</evidence>
<keyword evidence="4" id="KW-0804">Transcription</keyword>
<dbReference type="Proteomes" id="UP001501207">
    <property type="component" value="Unassembled WGS sequence"/>
</dbReference>
<evidence type="ECO:0000256" key="2">
    <source>
        <dbReference type="ARBA" id="ARBA00023015"/>
    </source>
</evidence>
<dbReference type="PANTHER" id="PTHR43133:SF46">
    <property type="entry name" value="RNA POLYMERASE SIGMA-70 FACTOR ECF SUBFAMILY"/>
    <property type="match status" value="1"/>
</dbReference>
<dbReference type="InterPro" id="IPR014327">
    <property type="entry name" value="RNA_pol_sigma70_bacteroid"/>
</dbReference>
<keyword evidence="8" id="KW-1185">Reference proteome</keyword>
<gene>
    <name evidence="7" type="ORF">GCM10023143_26950</name>
</gene>
<dbReference type="InterPro" id="IPR013249">
    <property type="entry name" value="RNA_pol_sigma70_r4_t2"/>
</dbReference>
<keyword evidence="2" id="KW-0805">Transcription regulation</keyword>
<dbReference type="NCBIfam" id="TIGR02985">
    <property type="entry name" value="Sig70_bacteroi1"/>
    <property type="match status" value="1"/>
</dbReference>
<protein>
    <submittedName>
        <fullName evidence="7">RNA polymerase sigma-70 factor</fullName>
    </submittedName>
</protein>